<dbReference type="SUPFAM" id="SSF81296">
    <property type="entry name" value="E set domains"/>
    <property type="match status" value="1"/>
</dbReference>
<dbReference type="EMBL" id="SODV01000001">
    <property type="protein sequence ID" value="TDX02407.1"/>
    <property type="molecule type" value="Genomic_DNA"/>
</dbReference>
<keyword evidence="1" id="KW-0732">Signal</keyword>
<sequence>MKKILILLSATLVVLAACRKYNSLGYTPGTGAPTITSVHTWYKTDSAVYYDTIVTYNSAGDTTLTVNARSNQIVPFDSVTDAGNLGQTYMIYGSNLGSAVTVAFNGASAYFNRAWNTDNSILVTIPSNTPTSGTQATDTLTVTTLHGTVRYHFVVITPPPTITTVSDYDFWGGSQVTLHGAGFAAVTSVGLSGSSATATIVSQVDSLLVLQFPTTTVNRCNLVFTYTSGGNALTTTSTQEFNDLDNAYAIVFKNAFQNAWVDASWSGPSGISTGASHSFDGTSSAEASYPAGGWKIEGWANWYPSFTYNAAYKYLTFWVRGGTVNHTLVLVGDQMAGGYSQNTSAPAIQQISVPAGVWTFYKIPLGTGAGQLNYWANGTTAKQLGFFLQGQSGDVNETMYFDEVAFLQ</sequence>
<dbReference type="AlphaFoldDB" id="A0A4R8DY78"/>
<evidence type="ECO:0008006" key="4">
    <source>
        <dbReference type="Google" id="ProtNLM"/>
    </source>
</evidence>
<dbReference type="OrthoDB" id="660167at2"/>
<evidence type="ECO:0000256" key="1">
    <source>
        <dbReference type="SAM" id="SignalP"/>
    </source>
</evidence>
<evidence type="ECO:0000313" key="2">
    <source>
        <dbReference type="EMBL" id="TDX02407.1"/>
    </source>
</evidence>
<accession>A0A4R8DY78</accession>
<evidence type="ECO:0000313" key="3">
    <source>
        <dbReference type="Proteomes" id="UP000294498"/>
    </source>
</evidence>
<dbReference type="InterPro" id="IPR013783">
    <property type="entry name" value="Ig-like_fold"/>
</dbReference>
<keyword evidence="3" id="KW-1185">Reference proteome</keyword>
<protein>
    <recommendedName>
        <fullName evidence="4">IPT/TIG domain-containing protein</fullName>
    </recommendedName>
</protein>
<dbReference type="PROSITE" id="PS51257">
    <property type="entry name" value="PROKAR_LIPOPROTEIN"/>
    <property type="match status" value="1"/>
</dbReference>
<organism evidence="2 3">
    <name type="scientific">Dinghuibacter silviterrae</name>
    <dbReference type="NCBI Taxonomy" id="1539049"/>
    <lineage>
        <taxon>Bacteria</taxon>
        <taxon>Pseudomonadati</taxon>
        <taxon>Bacteroidota</taxon>
        <taxon>Chitinophagia</taxon>
        <taxon>Chitinophagales</taxon>
        <taxon>Chitinophagaceae</taxon>
        <taxon>Dinghuibacter</taxon>
    </lineage>
</organism>
<dbReference type="InterPro" id="IPR014756">
    <property type="entry name" value="Ig_E-set"/>
</dbReference>
<dbReference type="Gene3D" id="2.60.40.10">
    <property type="entry name" value="Immunoglobulins"/>
    <property type="match status" value="2"/>
</dbReference>
<dbReference type="Proteomes" id="UP000294498">
    <property type="component" value="Unassembled WGS sequence"/>
</dbReference>
<dbReference type="RefSeq" id="WP_133995020.1">
    <property type="nucleotide sequence ID" value="NZ_SODV01000001.1"/>
</dbReference>
<reference evidence="2 3" key="1">
    <citation type="submission" date="2019-03" db="EMBL/GenBank/DDBJ databases">
        <title>Genomic Encyclopedia of Type Strains, Phase IV (KMG-IV): sequencing the most valuable type-strain genomes for metagenomic binning, comparative biology and taxonomic classification.</title>
        <authorList>
            <person name="Goeker M."/>
        </authorList>
    </citation>
    <scope>NUCLEOTIDE SEQUENCE [LARGE SCALE GENOMIC DNA]</scope>
    <source>
        <strain evidence="2 3">DSM 100059</strain>
    </source>
</reference>
<feature type="signal peptide" evidence="1">
    <location>
        <begin position="1"/>
        <end position="16"/>
    </location>
</feature>
<proteinExistence type="predicted"/>
<gene>
    <name evidence="2" type="ORF">EDB95_3465</name>
</gene>
<name>A0A4R8DY78_9BACT</name>
<feature type="chain" id="PRO_5021006524" description="IPT/TIG domain-containing protein" evidence="1">
    <location>
        <begin position="17"/>
        <end position="408"/>
    </location>
</feature>
<comment type="caution">
    <text evidence="2">The sequence shown here is derived from an EMBL/GenBank/DDBJ whole genome shotgun (WGS) entry which is preliminary data.</text>
</comment>